<dbReference type="EMBL" id="BMKP01000006">
    <property type="protein sequence ID" value="GGF16169.1"/>
    <property type="molecule type" value="Genomic_DNA"/>
</dbReference>
<keyword evidence="3" id="KW-0547">Nucleotide-binding</keyword>
<protein>
    <recommendedName>
        <fullName evidence="5">cGAS/DncV-like nucleotidyltransferase C-terminal helical domain-containing protein</fullName>
    </recommendedName>
</protein>
<keyword evidence="2" id="KW-0548">Nucleotidyltransferase</keyword>
<feature type="domain" description="cGAS/DncV-like nucleotidyltransferase C-terminal helical" evidence="5">
    <location>
        <begin position="242"/>
        <end position="347"/>
    </location>
</feature>
<keyword evidence="4" id="KW-0051">Antiviral defense</keyword>
<organism evidence="6 7">
    <name type="scientific">Flavobacterium limi</name>
    <dbReference type="NCBI Taxonomy" id="2045105"/>
    <lineage>
        <taxon>Bacteria</taxon>
        <taxon>Pseudomonadati</taxon>
        <taxon>Bacteroidota</taxon>
        <taxon>Flavobacteriia</taxon>
        <taxon>Flavobacteriales</taxon>
        <taxon>Flavobacteriaceae</taxon>
        <taxon>Flavobacterium</taxon>
    </lineage>
</organism>
<evidence type="ECO:0000256" key="1">
    <source>
        <dbReference type="ARBA" id="ARBA00022679"/>
    </source>
</evidence>
<evidence type="ECO:0000256" key="2">
    <source>
        <dbReference type="ARBA" id="ARBA00022695"/>
    </source>
</evidence>
<keyword evidence="7" id="KW-1185">Reference proteome</keyword>
<dbReference type="Proteomes" id="UP000655016">
    <property type="component" value="Unassembled WGS sequence"/>
</dbReference>
<evidence type="ECO:0000313" key="6">
    <source>
        <dbReference type="EMBL" id="GGF16169.1"/>
    </source>
</evidence>
<evidence type="ECO:0000259" key="5">
    <source>
        <dbReference type="Pfam" id="PF26305"/>
    </source>
</evidence>
<dbReference type="Pfam" id="PF26305">
    <property type="entry name" value="CD_NTase_C"/>
    <property type="match status" value="1"/>
</dbReference>
<evidence type="ECO:0000256" key="3">
    <source>
        <dbReference type="ARBA" id="ARBA00022741"/>
    </source>
</evidence>
<comment type="caution">
    <text evidence="6">The sequence shown here is derived from an EMBL/GenBank/DDBJ whole genome shotgun (WGS) entry which is preliminary data.</text>
</comment>
<gene>
    <name evidence="6" type="ORF">GCM10011518_26970</name>
</gene>
<evidence type="ECO:0000256" key="4">
    <source>
        <dbReference type="ARBA" id="ARBA00023118"/>
    </source>
</evidence>
<name>A0ABQ1UH04_9FLAO</name>
<accession>A0ABQ1UH04</accession>
<proteinExistence type="predicted"/>
<keyword evidence="1" id="KW-0808">Transferase</keyword>
<dbReference type="RefSeq" id="WP_163395190.1">
    <property type="nucleotide sequence ID" value="NZ_BMKP01000006.1"/>
</dbReference>
<dbReference type="InterPro" id="IPR058909">
    <property type="entry name" value="CD_NTase_C"/>
</dbReference>
<sequence>MAKDYAELINRINLRSNPDFYPRKVMFSENKLGSKLFKALSIDYSDVTKYVKQAMQGVAPEYTKNSKLAADQIEAHLKKSHGKEVHFERQGSVMTNTHILKDNDVDLVQITNKSSKIDHHRLKKALENPSQLTSVEITNLKKHSDDFRAYEGNQLSDLGLLRKKSEEILTSTYKEVDITKDNCIYVKVSSPKRDVDVVTATYYKGIDYMKTNRDYRRGIQIYNKKTDSIGEVDYPFWSIQRINERSILTSGRLKNMIRFLKNVKYDCENIDNKGSIRSFHINAICYNVNVNRYQYEHYLDLVSVLNDEITHILNDKAYRDKIMSVDGTESIFEVNCNKKLEELEFLRQEIDSILADLSNQNLLIG</sequence>
<reference evidence="7" key="1">
    <citation type="journal article" date="2019" name="Int. J. Syst. Evol. Microbiol.">
        <title>The Global Catalogue of Microorganisms (GCM) 10K type strain sequencing project: providing services to taxonomists for standard genome sequencing and annotation.</title>
        <authorList>
            <consortium name="The Broad Institute Genomics Platform"/>
            <consortium name="The Broad Institute Genome Sequencing Center for Infectious Disease"/>
            <person name="Wu L."/>
            <person name="Ma J."/>
        </authorList>
    </citation>
    <scope>NUCLEOTIDE SEQUENCE [LARGE SCALE GENOMIC DNA]</scope>
    <source>
        <strain evidence="7">CGMCC 1.16060</strain>
    </source>
</reference>
<evidence type="ECO:0000313" key="7">
    <source>
        <dbReference type="Proteomes" id="UP000655016"/>
    </source>
</evidence>